<feature type="region of interest" description="Disordered" evidence="1">
    <location>
        <begin position="250"/>
        <end position="283"/>
    </location>
</feature>
<organism evidence="2 3">
    <name type="scientific">Knufia fluminis</name>
    <dbReference type="NCBI Taxonomy" id="191047"/>
    <lineage>
        <taxon>Eukaryota</taxon>
        <taxon>Fungi</taxon>
        <taxon>Dikarya</taxon>
        <taxon>Ascomycota</taxon>
        <taxon>Pezizomycotina</taxon>
        <taxon>Eurotiomycetes</taxon>
        <taxon>Chaetothyriomycetidae</taxon>
        <taxon>Chaetothyriales</taxon>
        <taxon>Trichomeriaceae</taxon>
        <taxon>Knufia</taxon>
    </lineage>
</organism>
<feature type="region of interest" description="Disordered" evidence="1">
    <location>
        <begin position="445"/>
        <end position="468"/>
    </location>
</feature>
<protein>
    <submittedName>
        <fullName evidence="2">Uncharacterized protein</fullName>
    </submittedName>
</protein>
<evidence type="ECO:0000313" key="3">
    <source>
        <dbReference type="Proteomes" id="UP001316803"/>
    </source>
</evidence>
<keyword evidence="3" id="KW-1185">Reference proteome</keyword>
<feature type="region of interest" description="Disordered" evidence="1">
    <location>
        <begin position="325"/>
        <end position="344"/>
    </location>
</feature>
<dbReference type="AlphaFoldDB" id="A0AAN8I6Z9"/>
<feature type="compositionally biased region" description="Low complexity" evidence="1">
    <location>
        <begin position="37"/>
        <end position="48"/>
    </location>
</feature>
<gene>
    <name evidence="2" type="ORF">OHC33_003931</name>
</gene>
<feature type="compositionally biased region" description="Polar residues" evidence="1">
    <location>
        <begin position="55"/>
        <end position="71"/>
    </location>
</feature>
<dbReference type="Proteomes" id="UP001316803">
    <property type="component" value="Unassembled WGS sequence"/>
</dbReference>
<evidence type="ECO:0000256" key="1">
    <source>
        <dbReference type="SAM" id="MobiDB-lite"/>
    </source>
</evidence>
<feature type="compositionally biased region" description="Polar residues" evidence="1">
    <location>
        <begin position="250"/>
        <end position="266"/>
    </location>
</feature>
<dbReference type="EMBL" id="JAKLMC020000007">
    <property type="protein sequence ID" value="KAK5955249.1"/>
    <property type="molecule type" value="Genomic_DNA"/>
</dbReference>
<feature type="region of interest" description="Disordered" evidence="1">
    <location>
        <begin position="102"/>
        <end position="238"/>
    </location>
</feature>
<feature type="region of interest" description="Disordered" evidence="1">
    <location>
        <begin position="1"/>
        <end position="79"/>
    </location>
</feature>
<feature type="compositionally biased region" description="Basic and acidic residues" evidence="1">
    <location>
        <begin position="445"/>
        <end position="462"/>
    </location>
</feature>
<reference evidence="2 3" key="1">
    <citation type="submission" date="2022-12" db="EMBL/GenBank/DDBJ databases">
        <title>Genomic features and morphological characterization of a novel Knufia sp. strain isolated from spacecraft assembly facility.</title>
        <authorList>
            <person name="Teixeira M."/>
            <person name="Chander A.M."/>
            <person name="Stajich J.E."/>
            <person name="Venkateswaran K."/>
        </authorList>
    </citation>
    <scope>NUCLEOTIDE SEQUENCE [LARGE SCALE GENOMIC DNA]</scope>
    <source>
        <strain evidence="2 3">FJI-L2-BK-P2</strain>
    </source>
</reference>
<name>A0AAN8I6Z9_9EURO</name>
<evidence type="ECO:0000313" key="2">
    <source>
        <dbReference type="EMBL" id="KAK5955249.1"/>
    </source>
</evidence>
<sequence>MAGLVSRIKEKVHHRRSDSGSSATSSPRNDHDDSRVTGTATPGSPSTPDRLRTNPRVSFESSAFHVTSSGGARSHEAARDPYQTAYADRNAANQSIRVVSAGNHGAAPTQHGDGKELGRSGMSPMTGRLHQKGTSPEEQQAAISDIVPGRESSKHAVTGSPGRHQYSTSQGSGVVPPRKPLSDGSASDQRRRSGVGSKQISAGLPAETGLQQAFEPGPSSRAIDGHEPSSQPSTSTGARLAAPFREESFSLNGVSGQATNENTGATYSEEHAPGGLNAKPLPRLPSNKLGDDGHLASDAQLAQEYLSTDRDRHMAEKEKARAVNSGHLNLPPGFNLRDTEETSVTEEQRPAVVHETIIKERTEIVQEAITRDIHIHHYYTYLQPVRVVEVLPARHYFLDLQTGTKTEVLPPPGWQMPVSMAPVVPDTSMVKATTRHYLVDEEHPHGVLESPPLKHEQGHDNLRQQAVG</sequence>
<proteinExistence type="predicted"/>
<feature type="compositionally biased region" description="Polar residues" evidence="1">
    <location>
        <begin position="132"/>
        <end position="142"/>
    </location>
</feature>
<feature type="compositionally biased region" description="Polar residues" evidence="1">
    <location>
        <begin position="228"/>
        <end position="237"/>
    </location>
</feature>
<comment type="caution">
    <text evidence="2">The sequence shown here is derived from an EMBL/GenBank/DDBJ whole genome shotgun (WGS) entry which is preliminary data.</text>
</comment>
<accession>A0AAN8I6Z9</accession>